<evidence type="ECO:0000256" key="2">
    <source>
        <dbReference type="SAM" id="SignalP"/>
    </source>
</evidence>
<dbReference type="RefSeq" id="WP_318596747.1">
    <property type="nucleotide sequence ID" value="NZ_JAWSTH010000017.1"/>
</dbReference>
<accession>A0ABU4HMF2</accession>
<evidence type="ECO:0000259" key="3">
    <source>
        <dbReference type="PROSITE" id="PS50093"/>
    </source>
</evidence>
<comment type="caution">
    <text evidence="4">The sequence shown here is derived from an EMBL/GenBank/DDBJ whole genome shotgun (WGS) entry which is preliminary data.</text>
</comment>
<name>A0ABU4HMF2_9ACTN</name>
<dbReference type="SUPFAM" id="SSF49299">
    <property type="entry name" value="PKD domain"/>
    <property type="match status" value="1"/>
</dbReference>
<dbReference type="Proteomes" id="UP001284601">
    <property type="component" value="Unassembled WGS sequence"/>
</dbReference>
<dbReference type="Pfam" id="PF00801">
    <property type="entry name" value="PKD"/>
    <property type="match status" value="1"/>
</dbReference>
<dbReference type="EMBL" id="JAWSTH010000017">
    <property type="protein sequence ID" value="MDW5594478.1"/>
    <property type="molecule type" value="Genomic_DNA"/>
</dbReference>
<dbReference type="InterPro" id="IPR035986">
    <property type="entry name" value="PKD_dom_sf"/>
</dbReference>
<protein>
    <recommendedName>
        <fullName evidence="3">PKD domain-containing protein</fullName>
    </recommendedName>
</protein>
<dbReference type="Gene3D" id="2.60.40.10">
    <property type="entry name" value="Immunoglobulins"/>
    <property type="match status" value="1"/>
</dbReference>
<evidence type="ECO:0000256" key="1">
    <source>
        <dbReference type="SAM" id="MobiDB-lite"/>
    </source>
</evidence>
<dbReference type="InterPro" id="IPR013783">
    <property type="entry name" value="Ig-like_fold"/>
</dbReference>
<dbReference type="SUPFAM" id="SSF110296">
    <property type="entry name" value="Oligoxyloglucan reducing end-specific cellobiohydrolase"/>
    <property type="match status" value="1"/>
</dbReference>
<feature type="signal peptide" evidence="2">
    <location>
        <begin position="1"/>
        <end position="24"/>
    </location>
</feature>
<evidence type="ECO:0000313" key="4">
    <source>
        <dbReference type="EMBL" id="MDW5594478.1"/>
    </source>
</evidence>
<reference evidence="5" key="1">
    <citation type="submission" date="2023-07" db="EMBL/GenBank/DDBJ databases">
        <title>Conexibacter stalactiti sp. nov., isolated from stalactites in a lava cave and emended description of the genus Conexibacter.</title>
        <authorList>
            <person name="Lee S.D."/>
        </authorList>
    </citation>
    <scope>NUCLEOTIDE SEQUENCE [LARGE SCALE GENOMIC DNA]</scope>
    <source>
        <strain evidence="5">KCTC 39840</strain>
    </source>
</reference>
<gene>
    <name evidence="4" type="ORF">R7226_09025</name>
</gene>
<feature type="chain" id="PRO_5047337362" description="PKD domain-containing protein" evidence="2">
    <location>
        <begin position="25"/>
        <end position="593"/>
    </location>
</feature>
<evidence type="ECO:0000313" key="5">
    <source>
        <dbReference type="Proteomes" id="UP001284601"/>
    </source>
</evidence>
<keyword evidence="2" id="KW-0732">Signal</keyword>
<dbReference type="PROSITE" id="PS50093">
    <property type="entry name" value="PKD"/>
    <property type="match status" value="1"/>
</dbReference>
<sequence length="593" mass="61407">MRKTGALAAIAAAAMLTGAAPAAAGIWSEVPTPTTSTITAIEYQSDSRFWFTTANGEIWRRRADLSGFQRVQPAGLALRDIEFQPGGDIGFAVGAGGTVLRSINGGDTWTRIAGIPVSNEGDGTGNKCTRPETLGDVNFVHFAGPGRVWIGGPRRQLATSQPALAANVGAPLTWIDANRKPVARAGDNCWITESDGFPDIFVTADPDVFYFAMPFSEAALLSTDNLQSTPIPTTAGVANGFSVAGSLVGDPGSPNRMWSVVPSPHGNSTAVYTEDGWSTSRWMFLVNESAHPWPATGPYDVAFNGGTVLAAGNEGFIIHSTNGRDFFWNGADGAPATNDWRAVALASGTQGAVGGVGGRLLLSSTASATPDLLRPTGFIDGPGSATAGQPVGFTLVAADEGGSGLNAAATTWSVTGLPGQSGPGATFSFPTAGGYTVTASFSDNAGNVATATRFVLVRAASTVTPPPRRPIARGGGSGSGTPTPANAGGATRTSTGGATVTTYRRISLRKGGFVPVWVSARTARRFVIEIRTTGRRPRRVATQRARLGAGKKALVRVALKRGIRTGKYVVTVRVFQGRRAIGKRVRTAFVIAK</sequence>
<feature type="domain" description="PKD" evidence="3">
    <location>
        <begin position="374"/>
        <end position="464"/>
    </location>
</feature>
<organism evidence="4 5">
    <name type="scientific">Conexibacter stalactiti</name>
    <dbReference type="NCBI Taxonomy" id="1940611"/>
    <lineage>
        <taxon>Bacteria</taxon>
        <taxon>Bacillati</taxon>
        <taxon>Actinomycetota</taxon>
        <taxon>Thermoleophilia</taxon>
        <taxon>Solirubrobacterales</taxon>
        <taxon>Conexibacteraceae</taxon>
        <taxon>Conexibacter</taxon>
    </lineage>
</organism>
<feature type="compositionally biased region" description="Low complexity" evidence="1">
    <location>
        <begin position="480"/>
        <end position="496"/>
    </location>
</feature>
<dbReference type="InterPro" id="IPR000601">
    <property type="entry name" value="PKD_dom"/>
</dbReference>
<feature type="region of interest" description="Disordered" evidence="1">
    <location>
        <begin position="464"/>
        <end position="496"/>
    </location>
</feature>
<keyword evidence="5" id="KW-1185">Reference proteome</keyword>
<proteinExistence type="predicted"/>